<comment type="caution">
    <text evidence="1">The sequence shown here is derived from an EMBL/GenBank/DDBJ whole genome shotgun (WGS) entry which is preliminary data.</text>
</comment>
<protein>
    <submittedName>
        <fullName evidence="1">Uncharacterized protein</fullName>
    </submittedName>
</protein>
<dbReference type="EMBL" id="JADYXP020000010">
    <property type="protein sequence ID" value="KAL0116104.1"/>
    <property type="molecule type" value="Genomic_DNA"/>
</dbReference>
<accession>A0AAW2FM32</accession>
<sequence length="71" mass="8542">MVKNFSVKLILLLDTLRRTQISRVFKDFKQSAMDKVRELELKITENKLNSEKLMNEINKYKIVINVTNFYF</sequence>
<keyword evidence="2" id="KW-1185">Reference proteome</keyword>
<evidence type="ECO:0000313" key="2">
    <source>
        <dbReference type="Proteomes" id="UP001430953"/>
    </source>
</evidence>
<dbReference type="Proteomes" id="UP001430953">
    <property type="component" value="Unassembled WGS sequence"/>
</dbReference>
<proteinExistence type="predicted"/>
<organism evidence="1 2">
    <name type="scientific">Cardiocondyla obscurior</name>
    <dbReference type="NCBI Taxonomy" id="286306"/>
    <lineage>
        <taxon>Eukaryota</taxon>
        <taxon>Metazoa</taxon>
        <taxon>Ecdysozoa</taxon>
        <taxon>Arthropoda</taxon>
        <taxon>Hexapoda</taxon>
        <taxon>Insecta</taxon>
        <taxon>Pterygota</taxon>
        <taxon>Neoptera</taxon>
        <taxon>Endopterygota</taxon>
        <taxon>Hymenoptera</taxon>
        <taxon>Apocrita</taxon>
        <taxon>Aculeata</taxon>
        <taxon>Formicoidea</taxon>
        <taxon>Formicidae</taxon>
        <taxon>Myrmicinae</taxon>
        <taxon>Cardiocondyla</taxon>
    </lineage>
</organism>
<reference evidence="1 2" key="1">
    <citation type="submission" date="2023-03" db="EMBL/GenBank/DDBJ databases">
        <title>High recombination rates correlate with genetic variation in Cardiocondyla obscurior ants.</title>
        <authorList>
            <person name="Errbii M."/>
        </authorList>
    </citation>
    <scope>NUCLEOTIDE SEQUENCE [LARGE SCALE GENOMIC DNA]</scope>
    <source>
        <strain evidence="1">Alpha-2009</strain>
        <tissue evidence="1">Whole body</tissue>
    </source>
</reference>
<dbReference type="AlphaFoldDB" id="A0AAW2FM32"/>
<name>A0AAW2FM32_9HYME</name>
<evidence type="ECO:0000313" key="1">
    <source>
        <dbReference type="EMBL" id="KAL0116104.1"/>
    </source>
</evidence>
<gene>
    <name evidence="1" type="ORF">PUN28_011161</name>
</gene>